<comment type="caution">
    <text evidence="7">The sequence shown here is derived from an EMBL/GenBank/DDBJ whole genome shotgun (WGS) entry which is preliminary data.</text>
</comment>
<dbReference type="Pfam" id="PF12127">
    <property type="entry name" value="FloA"/>
    <property type="match status" value="1"/>
</dbReference>
<comment type="subunit">
    <text evidence="5">Homooligomerizes.</text>
</comment>
<feature type="transmembrane region" description="Helical" evidence="5">
    <location>
        <begin position="6"/>
        <end position="34"/>
    </location>
</feature>
<evidence type="ECO:0000256" key="4">
    <source>
        <dbReference type="ARBA" id="ARBA00023136"/>
    </source>
</evidence>
<comment type="caution">
    <text evidence="5">Lacks conserved residue(s) required for the propagation of feature annotation.</text>
</comment>
<protein>
    <recommendedName>
        <fullName evidence="5">Flotillin-like protein FloA</fullName>
    </recommendedName>
</protein>
<dbReference type="HAMAP" id="MF_01562">
    <property type="entry name" value="FloA"/>
    <property type="match status" value="1"/>
</dbReference>
<evidence type="ECO:0000313" key="7">
    <source>
        <dbReference type="EMBL" id="HIV03940.1"/>
    </source>
</evidence>
<dbReference type="GO" id="GO:0045121">
    <property type="term" value="C:membrane raft"/>
    <property type="evidence" value="ECO:0007669"/>
    <property type="project" value="UniProtKB-SubCell"/>
</dbReference>
<dbReference type="InterPro" id="IPR022853">
    <property type="entry name" value="FloA"/>
</dbReference>
<gene>
    <name evidence="5 7" type="primary">floA</name>
    <name evidence="7" type="ORF">IAC75_02180</name>
</gene>
<keyword evidence="1 5" id="KW-1003">Cell membrane</keyword>
<evidence type="ECO:0000256" key="1">
    <source>
        <dbReference type="ARBA" id="ARBA00022475"/>
    </source>
</evidence>
<comment type="subcellular location">
    <subcellularLocation>
        <location evidence="5">Cell membrane</location>
        <topology evidence="5">Single-pass membrane protein</topology>
    </subcellularLocation>
    <subcellularLocation>
        <location evidence="5">Membrane raft</location>
        <topology evidence="5">Single-pass membrane protein</topology>
    </subcellularLocation>
</comment>
<evidence type="ECO:0000256" key="3">
    <source>
        <dbReference type="ARBA" id="ARBA00022989"/>
    </source>
</evidence>
<accession>A0A9D1T0U9</accession>
<evidence type="ECO:0000256" key="2">
    <source>
        <dbReference type="ARBA" id="ARBA00022692"/>
    </source>
</evidence>
<keyword evidence="3 5" id="KW-1133">Transmembrane helix</keyword>
<proteinExistence type="inferred from homology"/>
<evidence type="ECO:0000256" key="5">
    <source>
        <dbReference type="HAMAP-Rule" id="MF_01562"/>
    </source>
</evidence>
<keyword evidence="6" id="KW-0175">Coiled coil</keyword>
<dbReference type="AlphaFoldDB" id="A0A9D1T0U9"/>
<evidence type="ECO:0000313" key="8">
    <source>
        <dbReference type="Proteomes" id="UP000886812"/>
    </source>
</evidence>
<dbReference type="NCBIfam" id="NF010186">
    <property type="entry name" value="PRK13665.1"/>
    <property type="match status" value="1"/>
</dbReference>
<sequence length="330" mass="35868">MPVSNILYIALAVVGVVFVFIFLSFFSVWIRALLAGAHVSLRQLITMRLRRVPYALLVDTRITAIKAGIDLSIDEIETHYLAGGDVLQTAQGIINAQKARIRLTWNEACAIDLATKGTGKSIIDAVRTSINPKVIDCPNPQSGRMTIDGVAKDGIQVKVRARVTVRSNLARYVGNAQEETVIARVGEGIVNSIGSAQSYKDVLEHPDAISKRVLERGLDVGTAFEILSIDIADVDVGDNIGAKLQEAQAEANKNMAQAQAEIKRAAAVAREQEMKALVQEKRAEVVAAEAEVPRAMAEALRSGNLGVMDLYRLRNINADTDMRNNLAKRD</sequence>
<reference evidence="7" key="1">
    <citation type="submission" date="2020-10" db="EMBL/GenBank/DDBJ databases">
        <authorList>
            <person name="Gilroy R."/>
        </authorList>
    </citation>
    <scope>NUCLEOTIDE SEQUENCE</scope>
    <source>
        <strain evidence="7">10669</strain>
    </source>
</reference>
<reference evidence="7" key="2">
    <citation type="journal article" date="2021" name="PeerJ">
        <title>Extensive microbial diversity within the chicken gut microbiome revealed by metagenomics and culture.</title>
        <authorList>
            <person name="Gilroy R."/>
            <person name="Ravi A."/>
            <person name="Getino M."/>
            <person name="Pursley I."/>
            <person name="Horton D.L."/>
            <person name="Alikhan N.F."/>
            <person name="Baker D."/>
            <person name="Gharbi K."/>
            <person name="Hall N."/>
            <person name="Watson M."/>
            <person name="Adriaenssens E.M."/>
            <person name="Foster-Nyarko E."/>
            <person name="Jarju S."/>
            <person name="Secka A."/>
            <person name="Antonio M."/>
            <person name="Oren A."/>
            <person name="Chaudhuri R.R."/>
            <person name="La Ragione R."/>
            <person name="Hildebrand F."/>
            <person name="Pallen M.J."/>
        </authorList>
    </citation>
    <scope>NUCLEOTIDE SEQUENCE</scope>
    <source>
        <strain evidence="7">10669</strain>
    </source>
</reference>
<comment type="function">
    <text evidence="5">Found in functional membrane microdomains (FMM) that may be equivalent to eukaryotic membrane rafts FMMs are highly dynamic and increase in number as cells age. Flotillins are thought to be important factors in membrane fluidity.</text>
</comment>
<name>A0A9D1T0U9_9BACT</name>
<feature type="coiled-coil region" evidence="6">
    <location>
        <begin position="241"/>
        <end position="298"/>
    </location>
</feature>
<organism evidence="7 8">
    <name type="scientific">Candidatus Spyradosoma merdigallinarum</name>
    <dbReference type="NCBI Taxonomy" id="2840950"/>
    <lineage>
        <taxon>Bacteria</taxon>
        <taxon>Pseudomonadati</taxon>
        <taxon>Verrucomicrobiota</taxon>
        <taxon>Opitutia</taxon>
        <taxon>Opitutia incertae sedis</taxon>
        <taxon>Candidatus Spyradosoma</taxon>
    </lineage>
</organism>
<keyword evidence="2 5" id="KW-0812">Transmembrane</keyword>
<dbReference type="GO" id="GO:0005886">
    <property type="term" value="C:plasma membrane"/>
    <property type="evidence" value="ECO:0007669"/>
    <property type="project" value="UniProtKB-SubCell"/>
</dbReference>
<dbReference type="EMBL" id="DVOG01000058">
    <property type="protein sequence ID" value="HIV03940.1"/>
    <property type="molecule type" value="Genomic_DNA"/>
</dbReference>
<evidence type="ECO:0000256" key="6">
    <source>
        <dbReference type="SAM" id="Coils"/>
    </source>
</evidence>
<keyword evidence="4 5" id="KW-0472">Membrane</keyword>
<comment type="similarity">
    <text evidence="5">Belongs to the flotillin-like FloA family.</text>
</comment>
<dbReference type="Proteomes" id="UP000886812">
    <property type="component" value="Unassembled WGS sequence"/>
</dbReference>